<evidence type="ECO:0000256" key="1">
    <source>
        <dbReference type="SAM" id="Coils"/>
    </source>
</evidence>
<evidence type="ECO:0000313" key="2">
    <source>
        <dbReference type="EMBL" id="OTZ72716.1"/>
    </source>
</evidence>
<dbReference type="AlphaFoldDB" id="A0A9X6PQW5"/>
<keyword evidence="1" id="KW-0175">Coiled coil</keyword>
<name>A0A9X6PQW5_BACUK</name>
<sequence length="273" mass="32265">MTINRDKDLNIRPNFNFSVDVLGNPTKVFYVNECIVTVPISHFNNTDFAFLKVDSLKTLTNFLDNKIKINRELYEKELERNKELERKLKALEGKLEASKKLEDQQVKGGPKVLSEQELEIAYKHLESFKEQKKRYNYLRTFRFMQKNYAYEGSHTTLIDSLREKYPELLQINTGQSPPPTSPFTDEMLEIAYKYFMENLKVDEDGKRIFPFTKMNKYLKKNYGYYGGVEQLKEKLKVKYRKEKNSPKINTTGMNVQEVFQQKIQVDNNSEKES</sequence>
<organism evidence="2 3">
    <name type="scientific">Bacillus thuringiensis serovar kumamotoensis</name>
    <dbReference type="NCBI Taxonomy" id="132267"/>
    <lineage>
        <taxon>Bacteria</taxon>
        <taxon>Bacillati</taxon>
        <taxon>Bacillota</taxon>
        <taxon>Bacilli</taxon>
        <taxon>Bacillales</taxon>
        <taxon>Bacillaceae</taxon>
        <taxon>Bacillus</taxon>
        <taxon>Bacillus cereus group</taxon>
    </lineage>
</organism>
<comment type="caution">
    <text evidence="2">The sequence shown here is derived from an EMBL/GenBank/DDBJ whole genome shotgun (WGS) entry which is preliminary data.</text>
</comment>
<dbReference type="Proteomes" id="UP000195087">
    <property type="component" value="Unassembled WGS sequence"/>
</dbReference>
<reference evidence="2 3" key="1">
    <citation type="submission" date="2016-10" db="EMBL/GenBank/DDBJ databases">
        <title>Comparative genomics of Bacillus thuringiensis reveals a path to pathogens against multiple invertebrate hosts.</title>
        <authorList>
            <person name="Zheng J."/>
            <person name="Gao Q."/>
            <person name="Liu H."/>
            <person name="Peng D."/>
            <person name="Ruan L."/>
            <person name="Sun M."/>
        </authorList>
    </citation>
    <scope>NUCLEOTIDE SEQUENCE [LARGE SCALE GENOMIC DNA]</scope>
    <source>
        <strain evidence="2">BGSC 4W1</strain>
    </source>
</reference>
<evidence type="ECO:0000313" key="3">
    <source>
        <dbReference type="Proteomes" id="UP000195087"/>
    </source>
</evidence>
<gene>
    <name evidence="2" type="ORF">BK769_15515</name>
</gene>
<protein>
    <submittedName>
        <fullName evidence="2">Uncharacterized protein</fullName>
    </submittedName>
</protein>
<dbReference type="RefSeq" id="WP_086391978.1">
    <property type="nucleotide sequence ID" value="NZ_NFEH01000090.1"/>
</dbReference>
<dbReference type="EMBL" id="NFEH01000090">
    <property type="protein sequence ID" value="OTZ72716.1"/>
    <property type="molecule type" value="Genomic_DNA"/>
</dbReference>
<accession>A0A9X6PQW5</accession>
<feature type="coiled-coil region" evidence="1">
    <location>
        <begin position="67"/>
        <end position="104"/>
    </location>
</feature>
<proteinExistence type="predicted"/>